<accession>A0A9X1YW57</accession>
<name>A0A9X1YW57_9PSED</name>
<evidence type="ECO:0000313" key="3">
    <source>
        <dbReference type="Proteomes" id="UP001155059"/>
    </source>
</evidence>
<feature type="domain" description="DUF1156" evidence="1">
    <location>
        <begin position="14"/>
        <end position="87"/>
    </location>
</feature>
<protein>
    <submittedName>
        <fullName evidence="2">DUF1156 domain-containing protein</fullName>
    </submittedName>
</protein>
<dbReference type="EMBL" id="JALQCW010000035">
    <property type="protein sequence ID" value="MCK9799054.1"/>
    <property type="molecule type" value="Genomic_DNA"/>
</dbReference>
<organism evidence="2 3">
    <name type="scientific">Pseudomonas morbosilactucae</name>
    <dbReference type="NCBI Taxonomy" id="2938197"/>
    <lineage>
        <taxon>Bacteria</taxon>
        <taxon>Pseudomonadati</taxon>
        <taxon>Pseudomonadota</taxon>
        <taxon>Gammaproteobacteria</taxon>
        <taxon>Pseudomonadales</taxon>
        <taxon>Pseudomonadaceae</taxon>
        <taxon>Pseudomonas</taxon>
    </lineage>
</organism>
<gene>
    <name evidence="2" type="ORF">M1B34_15400</name>
</gene>
<evidence type="ECO:0000259" key="1">
    <source>
        <dbReference type="Pfam" id="PF06634"/>
    </source>
</evidence>
<proteinExistence type="predicted"/>
<reference evidence="2 3" key="1">
    <citation type="journal article" date="2022" name="Int. J. Syst. Evol. Microbiol.">
        <title>Pseudomonas aegrilactucae sp. nov. and Pseudomonas morbosilactucae sp. nov., pathogens causing bacterial rot of lettuce in Japan.</title>
        <authorList>
            <person name="Sawada H."/>
            <person name="Fujikawa T."/>
            <person name="Satou M."/>
        </authorList>
    </citation>
    <scope>NUCLEOTIDE SEQUENCE [LARGE SCALE GENOMIC DNA]</scope>
    <source>
        <strain evidence="2 3">MAFF 302030</strain>
    </source>
</reference>
<dbReference type="AlphaFoldDB" id="A0A9X1YW57"/>
<dbReference type="RefSeq" id="WP_268265551.1">
    <property type="nucleotide sequence ID" value="NZ_JALQCW010000035.1"/>
</dbReference>
<dbReference type="Pfam" id="PF06634">
    <property type="entry name" value="DUF1156"/>
    <property type="match status" value="1"/>
</dbReference>
<sequence>MTLIKTPKKLIEVALPLDDINAASSKEKSIRHGHPSTLHLWFARRPLASARAILFAQMVNDPGYERHLGRGVNKERAKVERERLFNIIRDLVKWENTDNKEVLDRARAEIRKSWKETCDLNPGVPGFDPEVLPVFHDPFAGGGSLPLEAQRLGFESYATDLNPVPVVLNKAMIEIPPKFKDMAPVGPLSLAARQQRIPELWTGARGLSEDLRRYGTWIGQKAAERLGERYAQIKLPARLGGGTGTVLTWLWCRTVASPNPAAGGMHIPLAKSFQLAKREGREIYMVPQVADDKLSYSFVLQEGGTPAIKSTVGGRGGVCILTDSPIPLTYIRTEGLAGRMGQRLMAAVVQTTKGKVYVAASEMEEPDFSAMEPSAPEAEILHWSGCTNVVVYGMKTFQSLFNLRQQFALTTFCALVVEAREEIRKDAIKAGMRDDNLGLEQGGTGATAYAEAVSVYLACGVGRVANYWNTLSSWESGGEFVKGAFTTHALPIVWDYGEVNPLTDGGGSWTSALGWIARVIDLLPATATGHAMQLDAANASLPIETQTVVSTDPPYYDNVPYSNLSDFFYIWMRPCLRQVFPDIFATRQTPKADELVASHSLYDDINDAMKHFTDGMTLALKRMHDKANESVPVTIYYAFKQSDTGATGTASSGWESFLESVIKAEFVITGTWPVRTERGVRGRAIGSNALASSIVLVCRKRDADAKAISRREFQRELKEHLAEALDVMIGGAEGVSPVAPVDLAQAVIGPGMAIFSKYSAVLEADGKLMTVHTALTLINKMLTEGVDDFDSDTQFCLSWFDGQGWAEGDFGQADVLARAKGTSVQGLGAAGVVESGAGKVRLLKPSEYPADWMPENDNNTPVWEALHQMIRALQTQGEAASGSLLGGMPARADNIRNLAYRLYTLCERKGWADEARAYNELIASWTAIEVASHEKGQYGSQGIIEI</sequence>
<dbReference type="Proteomes" id="UP001155059">
    <property type="component" value="Unassembled WGS sequence"/>
</dbReference>
<evidence type="ECO:0000313" key="2">
    <source>
        <dbReference type="EMBL" id="MCK9799054.1"/>
    </source>
</evidence>
<reference evidence="2 3" key="2">
    <citation type="journal article" date="2023" name="Plant Pathol.">
        <title>Dismantling and reorganizing Pseudomonas marginalis sensu#lato.</title>
        <authorList>
            <person name="Sawada H."/>
            <person name="Fujikawa T."/>
            <person name="Satou M."/>
        </authorList>
    </citation>
    <scope>NUCLEOTIDE SEQUENCE [LARGE SCALE GENOMIC DNA]</scope>
    <source>
        <strain evidence="2 3">MAFF 302030</strain>
    </source>
</reference>
<comment type="caution">
    <text evidence="2">The sequence shown here is derived from an EMBL/GenBank/DDBJ whole genome shotgun (WGS) entry which is preliminary data.</text>
</comment>
<dbReference type="InterPro" id="IPR009537">
    <property type="entry name" value="DUF1156"/>
</dbReference>